<dbReference type="Gene3D" id="1.10.260.40">
    <property type="entry name" value="lambda repressor-like DNA-binding domains"/>
    <property type="match status" value="1"/>
</dbReference>
<dbReference type="CDD" id="cd06267">
    <property type="entry name" value="PBP1_LacI_sugar_binding-like"/>
    <property type="match status" value="1"/>
</dbReference>
<name>A0A939RWS4_9CELL</name>
<proteinExistence type="predicted"/>
<evidence type="ECO:0000313" key="6">
    <source>
        <dbReference type="EMBL" id="MBO1752471.1"/>
    </source>
</evidence>
<dbReference type="PROSITE" id="PS50932">
    <property type="entry name" value="HTH_LACI_2"/>
    <property type="match status" value="1"/>
</dbReference>
<organism evidence="6 7">
    <name type="scientific">Actinotalea soli</name>
    <dbReference type="NCBI Taxonomy" id="2819234"/>
    <lineage>
        <taxon>Bacteria</taxon>
        <taxon>Bacillati</taxon>
        <taxon>Actinomycetota</taxon>
        <taxon>Actinomycetes</taxon>
        <taxon>Micrococcales</taxon>
        <taxon>Cellulomonadaceae</taxon>
        <taxon>Actinotalea</taxon>
    </lineage>
</organism>
<protein>
    <submittedName>
        <fullName evidence="6">LacI family DNA-binding transcriptional regulator</fullName>
    </submittedName>
</protein>
<feature type="domain" description="HTH lacI-type" evidence="5">
    <location>
        <begin position="24"/>
        <end position="80"/>
    </location>
</feature>
<evidence type="ECO:0000259" key="5">
    <source>
        <dbReference type="PROSITE" id="PS50932"/>
    </source>
</evidence>
<evidence type="ECO:0000256" key="3">
    <source>
        <dbReference type="ARBA" id="ARBA00023163"/>
    </source>
</evidence>
<dbReference type="InterPro" id="IPR046335">
    <property type="entry name" value="LacI/GalR-like_sensor"/>
</dbReference>
<keyword evidence="2 6" id="KW-0238">DNA-binding</keyword>
<gene>
    <name evidence="6" type="ORF">J4G33_11730</name>
</gene>
<dbReference type="GO" id="GO:0000976">
    <property type="term" value="F:transcription cis-regulatory region binding"/>
    <property type="evidence" value="ECO:0007669"/>
    <property type="project" value="TreeGrafter"/>
</dbReference>
<dbReference type="Pfam" id="PF13377">
    <property type="entry name" value="Peripla_BP_3"/>
    <property type="match status" value="1"/>
</dbReference>
<dbReference type="PANTHER" id="PTHR30146">
    <property type="entry name" value="LACI-RELATED TRANSCRIPTIONAL REPRESSOR"/>
    <property type="match status" value="1"/>
</dbReference>
<dbReference type="PANTHER" id="PTHR30146:SF153">
    <property type="entry name" value="LACTOSE OPERON REPRESSOR"/>
    <property type="match status" value="1"/>
</dbReference>
<dbReference type="SMART" id="SM00354">
    <property type="entry name" value="HTH_LACI"/>
    <property type="match status" value="1"/>
</dbReference>
<dbReference type="InterPro" id="IPR028082">
    <property type="entry name" value="Peripla_BP_I"/>
</dbReference>
<keyword evidence="1" id="KW-0805">Transcription regulation</keyword>
<dbReference type="InterPro" id="IPR010982">
    <property type="entry name" value="Lambda_DNA-bd_dom_sf"/>
</dbReference>
<evidence type="ECO:0000256" key="2">
    <source>
        <dbReference type="ARBA" id="ARBA00023125"/>
    </source>
</evidence>
<evidence type="ECO:0000256" key="1">
    <source>
        <dbReference type="ARBA" id="ARBA00023015"/>
    </source>
</evidence>
<dbReference type="GO" id="GO:0003700">
    <property type="term" value="F:DNA-binding transcription factor activity"/>
    <property type="evidence" value="ECO:0007669"/>
    <property type="project" value="TreeGrafter"/>
</dbReference>
<dbReference type="Pfam" id="PF00356">
    <property type="entry name" value="LacI"/>
    <property type="match status" value="1"/>
</dbReference>
<comment type="caution">
    <text evidence="6">The sequence shown here is derived from an EMBL/GenBank/DDBJ whole genome shotgun (WGS) entry which is preliminary data.</text>
</comment>
<evidence type="ECO:0000256" key="4">
    <source>
        <dbReference type="SAM" id="MobiDB-lite"/>
    </source>
</evidence>
<dbReference type="EMBL" id="JAGEMK010000006">
    <property type="protein sequence ID" value="MBO1752471.1"/>
    <property type="molecule type" value="Genomic_DNA"/>
</dbReference>
<dbReference type="SUPFAM" id="SSF47413">
    <property type="entry name" value="lambda repressor-like DNA-binding domains"/>
    <property type="match status" value="1"/>
</dbReference>
<keyword evidence="3" id="KW-0804">Transcription</keyword>
<dbReference type="AlphaFoldDB" id="A0A939RWS4"/>
<feature type="region of interest" description="Disordered" evidence="4">
    <location>
        <begin position="1"/>
        <end position="25"/>
    </location>
</feature>
<dbReference type="Proteomes" id="UP000664209">
    <property type="component" value="Unassembled WGS sequence"/>
</dbReference>
<sequence length="361" mass="38016">MVEDAAAAVSSDERRRGRSPGGPVTLSQVAREAGVSLATASRAINGSANRTVRADLRERVLAAAERLRYSPDANAQAMARGRTTSLGLILHDIADPYFSSIAAGVGLAAERADLALTLASTQHDPTREPRFVDVLTRQRARAIIVAGGRRDDDETNDAMRTALANFRHSGGSVALIGQPLLDVDTVVIANHSGAAALARALHAHGYRRFGVLGGPTDHLTARDRLTGFREALEELGCPLAEEAVASCAFTRDGGYDGMTRLLRDGPPVDVVFAVNDVMAVGAMAAARDLGVRVPRDVGVAGFDDIVTLRDITPALTTVRVPLVDVGIAATELALAAPATEPRLVHVEGTVVLRESTPPRRP</sequence>
<dbReference type="CDD" id="cd01392">
    <property type="entry name" value="HTH_LacI"/>
    <property type="match status" value="1"/>
</dbReference>
<keyword evidence="7" id="KW-1185">Reference proteome</keyword>
<dbReference type="InterPro" id="IPR000843">
    <property type="entry name" value="HTH_LacI"/>
</dbReference>
<reference evidence="6" key="1">
    <citation type="submission" date="2021-03" db="EMBL/GenBank/DDBJ databases">
        <title>Actinotalea soli sp. nov., isolated from soil.</title>
        <authorList>
            <person name="Ping W."/>
            <person name="Zhang J."/>
        </authorList>
    </citation>
    <scope>NUCLEOTIDE SEQUENCE</scope>
    <source>
        <strain evidence="6">BY-33</strain>
    </source>
</reference>
<dbReference type="Gene3D" id="3.40.50.2300">
    <property type="match status" value="2"/>
</dbReference>
<accession>A0A939RWS4</accession>
<dbReference type="SUPFAM" id="SSF53822">
    <property type="entry name" value="Periplasmic binding protein-like I"/>
    <property type="match status" value="1"/>
</dbReference>
<evidence type="ECO:0000313" key="7">
    <source>
        <dbReference type="Proteomes" id="UP000664209"/>
    </source>
</evidence>